<dbReference type="Proteomes" id="UP000016023">
    <property type="component" value="Unassembled WGS sequence"/>
</dbReference>
<evidence type="ECO:0000256" key="2">
    <source>
        <dbReference type="ARBA" id="ARBA00023136"/>
    </source>
</evidence>
<dbReference type="InterPro" id="IPR036942">
    <property type="entry name" value="Beta-barrel_TonB_sf"/>
</dbReference>
<reference evidence="5 6" key="1">
    <citation type="submission" date="2011-12" db="EMBL/GenBank/DDBJ databases">
        <title>The Genome Sequence of Prevotella micans F0438.</title>
        <authorList>
            <consortium name="The Broad Institute Genome Sequencing Platform"/>
            <person name="Earl A."/>
            <person name="Ward D."/>
            <person name="Feldgarden M."/>
            <person name="Gevers D."/>
            <person name="Izard J."/>
            <person name="Baranova O.V."/>
            <person name="Blanton J.M."/>
            <person name="Wade W.G."/>
            <person name="Dewhirst F.E."/>
            <person name="Young S.K."/>
            <person name="Zeng Q."/>
            <person name="Gargeya S."/>
            <person name="Fitzgerald M."/>
            <person name="Haas B."/>
            <person name="Abouelleil A."/>
            <person name="Alvarado L."/>
            <person name="Arachchi H.M."/>
            <person name="Berlin A."/>
            <person name="Chapman S.B."/>
            <person name="Gearin G."/>
            <person name="Goldberg J."/>
            <person name="Griggs A."/>
            <person name="Gujja S."/>
            <person name="Hansen M."/>
            <person name="Heiman D."/>
            <person name="Howarth C."/>
            <person name="Larimer J."/>
            <person name="Lui A."/>
            <person name="MacDonald P.J.P."/>
            <person name="McCowen C."/>
            <person name="Montmayeur A."/>
            <person name="Murphy C."/>
            <person name="Neiman D."/>
            <person name="Pearson M."/>
            <person name="Priest M."/>
            <person name="Roberts A."/>
            <person name="Saif S."/>
            <person name="Shea T."/>
            <person name="Sisk P."/>
            <person name="Stolte C."/>
            <person name="Sykes S."/>
            <person name="Wortman J."/>
            <person name="Nusbaum C."/>
            <person name="Birren B."/>
        </authorList>
    </citation>
    <scope>NUCLEOTIDE SEQUENCE [LARGE SCALE GENOMIC DNA]</scope>
    <source>
        <strain evidence="5 6">F0438</strain>
    </source>
</reference>
<dbReference type="RefSeq" id="WP_006950918.1">
    <property type="nucleotide sequence ID" value="NZ_JH594521.1"/>
</dbReference>
<organism evidence="5 6">
    <name type="scientific">Prevotella micans F0438</name>
    <dbReference type="NCBI Taxonomy" id="883158"/>
    <lineage>
        <taxon>Bacteria</taxon>
        <taxon>Pseudomonadati</taxon>
        <taxon>Bacteroidota</taxon>
        <taxon>Bacteroidia</taxon>
        <taxon>Bacteroidales</taxon>
        <taxon>Prevotellaceae</taxon>
        <taxon>Prevotella</taxon>
    </lineage>
</organism>
<proteinExistence type="predicted"/>
<evidence type="ECO:0000256" key="1">
    <source>
        <dbReference type="ARBA" id="ARBA00004442"/>
    </source>
</evidence>
<evidence type="ECO:0000313" key="5">
    <source>
        <dbReference type="EMBL" id="EHO75019.1"/>
    </source>
</evidence>
<gene>
    <name evidence="5" type="ORF">HMPREF9140_00062</name>
</gene>
<name>H1PZH4_9BACT</name>
<evidence type="ECO:0000313" key="6">
    <source>
        <dbReference type="Proteomes" id="UP000016023"/>
    </source>
</evidence>
<feature type="signal peptide" evidence="4">
    <location>
        <begin position="1"/>
        <end position="21"/>
    </location>
</feature>
<dbReference type="Gene3D" id="2.40.170.20">
    <property type="entry name" value="TonB-dependent receptor, beta-barrel domain"/>
    <property type="match status" value="1"/>
</dbReference>
<dbReference type="AlphaFoldDB" id="H1PZH4"/>
<evidence type="ECO:0000256" key="3">
    <source>
        <dbReference type="ARBA" id="ARBA00023237"/>
    </source>
</evidence>
<keyword evidence="6" id="KW-1185">Reference proteome</keyword>
<accession>H1PZH4</accession>
<keyword evidence="2" id="KW-0472">Membrane</keyword>
<dbReference type="SUPFAM" id="SSF56935">
    <property type="entry name" value="Porins"/>
    <property type="match status" value="1"/>
</dbReference>
<sequence>MKKRLLIFVLLATLCAIQTIAQTVSGIVSDAASGKVLPRATCKVVNRGDSLLRYCIAGANGRFSITLPPRAAELVFSCMGYEQQRITIEHAGENMEIKMLQTSHSLPDVIVKAPPITKRKDTVDYHVSSFVDKGDRHLEDVLKKMPGFEVTPDGGIKYQGRPISRFNIEGQNLLGGRYNQATRNMPVAAVSTVQVMENNQHIRALKNKVSSEETALNIKLKKDYKLKPFGEIYGGGGGLSTFLWIGAISMLNISPKNQTLITAETNNLGKSLSGEGFNNIDLTGMRTSHFLPIGMLDDITLRLLPLKSKRYLDNKSYSIALNHLFVLSRYSNLVANVSFVDQREINRDSIYNRYGGQNTFELSETDRLYKRIYTLSPSVKYELNSPKLYLEDELKGSFGKMEIENRLISNATALDNSMWRRPGHIQNHLNMILNTGLQTFSIRSFARYFFDKEALMSPTLQLLRHGQLLFENKVSTGISLFRHNIGLEYSNEYIRNNIVFANRSDASSIFTHTLQSNYTIGIGKSSFMLGLPINLSIVDLQWNRAANGKRFHIAPSVGWTYLPNSFLTIRANISYRERAGEEPLMSQPYRTNYRNTKDALNRMGWDKIWSVNFSMSYRSVLHLLTWHLNGNAFLTKSDHYTEFSYTPSGTRLRPVWQPNDQRMFYITTSLHKVIGKGLNLKTSINFNRMEMFIAQNGEQNIYKSNVISSMVDIVYANLSWLKITWSTTGNLSWYDAQPKSLFKSIYTEASLSLYPIAHLGIDISADHSLQEISKNEYRSNLFLDFSAEYQFSKRFSIALTVTNLLGRKEYIDMNRTAINYSYFSKHIRGREVISTLRFSF</sequence>
<dbReference type="InterPro" id="IPR008969">
    <property type="entry name" value="CarboxyPept-like_regulatory"/>
</dbReference>
<keyword evidence="4" id="KW-0732">Signal</keyword>
<dbReference type="HOGENOM" id="CLU_012729_2_0_10"/>
<dbReference type="eggNOG" id="COG1629">
    <property type="taxonomic scope" value="Bacteria"/>
</dbReference>
<comment type="subcellular location">
    <subcellularLocation>
        <location evidence="1">Cell outer membrane</location>
    </subcellularLocation>
</comment>
<dbReference type="Pfam" id="PF13620">
    <property type="entry name" value="CarboxypepD_reg"/>
    <property type="match status" value="1"/>
</dbReference>
<dbReference type="PATRIC" id="fig|883158.3.peg.67"/>
<keyword evidence="3" id="KW-0998">Cell outer membrane</keyword>
<comment type="caution">
    <text evidence="5">The sequence shown here is derived from an EMBL/GenBank/DDBJ whole genome shotgun (WGS) entry which is preliminary data.</text>
</comment>
<dbReference type="SUPFAM" id="SSF49464">
    <property type="entry name" value="Carboxypeptidase regulatory domain-like"/>
    <property type="match status" value="1"/>
</dbReference>
<evidence type="ECO:0000256" key="4">
    <source>
        <dbReference type="SAM" id="SignalP"/>
    </source>
</evidence>
<dbReference type="Gene3D" id="2.60.40.1120">
    <property type="entry name" value="Carboxypeptidase-like, regulatory domain"/>
    <property type="match status" value="1"/>
</dbReference>
<dbReference type="STRING" id="883158.HMPREF9140_00062"/>
<dbReference type="EMBL" id="AGWK01000001">
    <property type="protein sequence ID" value="EHO75019.1"/>
    <property type="molecule type" value="Genomic_DNA"/>
</dbReference>
<dbReference type="GO" id="GO:0009279">
    <property type="term" value="C:cell outer membrane"/>
    <property type="evidence" value="ECO:0007669"/>
    <property type="project" value="UniProtKB-SubCell"/>
</dbReference>
<protein>
    <submittedName>
        <fullName evidence="5">Uncharacterized protein</fullName>
    </submittedName>
</protein>
<feature type="chain" id="PRO_5003552135" evidence="4">
    <location>
        <begin position="22"/>
        <end position="840"/>
    </location>
</feature>